<gene>
    <name evidence="4" type="ORF">QZM52_21205</name>
</gene>
<dbReference type="GO" id="GO:0005524">
    <property type="term" value="F:ATP binding"/>
    <property type="evidence" value="ECO:0007669"/>
    <property type="project" value="UniProtKB-KW"/>
</dbReference>
<proteinExistence type="inferred from homology"/>
<dbReference type="Proteomes" id="UP001171606">
    <property type="component" value="Unassembled WGS sequence"/>
</dbReference>
<dbReference type="EMBL" id="JAUJSQ010000008">
    <property type="protein sequence ID" value="MDN7933809.1"/>
    <property type="molecule type" value="Genomic_DNA"/>
</dbReference>
<dbReference type="RefSeq" id="WP_301756201.1">
    <property type="nucleotide sequence ID" value="NZ_JAUJSQ010000008.1"/>
</dbReference>
<dbReference type="PROSITE" id="PS50893">
    <property type="entry name" value="ABC_TRANSPORTER_2"/>
    <property type="match status" value="1"/>
</dbReference>
<evidence type="ECO:0000313" key="4">
    <source>
        <dbReference type="EMBL" id="MDN7933809.1"/>
    </source>
</evidence>
<dbReference type="Pfam" id="PF00005">
    <property type="entry name" value="ABC_tran"/>
    <property type="match status" value="1"/>
</dbReference>
<evidence type="ECO:0000256" key="1">
    <source>
        <dbReference type="ARBA" id="ARBA00005417"/>
    </source>
</evidence>
<evidence type="ECO:0000313" key="5">
    <source>
        <dbReference type="Proteomes" id="UP001171606"/>
    </source>
</evidence>
<keyword evidence="5" id="KW-1185">Reference proteome</keyword>
<reference evidence="4" key="1">
    <citation type="submission" date="2023-07" db="EMBL/GenBank/DDBJ databases">
        <title>A collection of bacterial strains from the Burkholderia cepacia Research Laboratory and Repository.</title>
        <authorList>
            <person name="Lipuma J."/>
            <person name="Spilker T."/>
            <person name="Caverly L."/>
        </authorList>
    </citation>
    <scope>NUCLEOTIDE SEQUENCE</scope>
    <source>
        <strain evidence="4">AU42020</strain>
    </source>
</reference>
<dbReference type="InterPro" id="IPR027417">
    <property type="entry name" value="P-loop_NTPase"/>
</dbReference>
<protein>
    <submittedName>
        <fullName evidence="4">ATP-binding cassette domain-containing protein</fullName>
    </submittedName>
</protein>
<dbReference type="PANTHER" id="PTHR43335">
    <property type="entry name" value="ABC TRANSPORTER, ATP-BINDING PROTEIN"/>
    <property type="match status" value="1"/>
</dbReference>
<keyword evidence="2" id="KW-0813">Transport</keyword>
<keyword evidence="4" id="KW-0067">ATP-binding</keyword>
<comment type="similarity">
    <text evidence="1">Belongs to the ABC transporter superfamily.</text>
</comment>
<dbReference type="Gene3D" id="3.40.50.300">
    <property type="entry name" value="P-loop containing nucleotide triphosphate hydrolases"/>
    <property type="match status" value="1"/>
</dbReference>
<dbReference type="PANTHER" id="PTHR43335:SF4">
    <property type="entry name" value="ABC TRANSPORTER, ATP-BINDING PROTEIN"/>
    <property type="match status" value="1"/>
</dbReference>
<evidence type="ECO:0000256" key="2">
    <source>
        <dbReference type="ARBA" id="ARBA00022448"/>
    </source>
</evidence>
<comment type="caution">
    <text evidence="4">The sequence shown here is derived from an EMBL/GenBank/DDBJ whole genome shotgun (WGS) entry which is preliminary data.</text>
</comment>
<keyword evidence="4" id="KW-0547">Nucleotide-binding</keyword>
<dbReference type="SUPFAM" id="SSF52540">
    <property type="entry name" value="P-loop containing nucleoside triphosphate hydrolases"/>
    <property type="match status" value="1"/>
</dbReference>
<evidence type="ECO:0000259" key="3">
    <source>
        <dbReference type="PROSITE" id="PS50893"/>
    </source>
</evidence>
<accession>A0ABT8PFC4</accession>
<feature type="domain" description="ABC transporter" evidence="3">
    <location>
        <begin position="2"/>
        <end position="212"/>
    </location>
</feature>
<sequence>MLRFDNLGKRYDKRVIFNGLHYASDAGCVALCDEQGSGRSTLLGILAGTIDADEGEVWLGGHSLRTAPLDAKSTLAYIPDDCLAYPSETGRGFLDSVAAARKTAVSARTLELADRFGLGPHLEKRFEQMSFGTRKKLFLTATTLGAPAVVIADDPDSGLDAASRAVLIDLFRTLAADRTVFFSSHDPALAQACGATVTCFAALGAAGQAAASP</sequence>
<name>A0ABT8PFC4_9BURK</name>
<organism evidence="4 5">
    <name type="scientific">Burkholderia metallica</name>
    <dbReference type="NCBI Taxonomy" id="488729"/>
    <lineage>
        <taxon>Bacteria</taxon>
        <taxon>Pseudomonadati</taxon>
        <taxon>Pseudomonadota</taxon>
        <taxon>Betaproteobacteria</taxon>
        <taxon>Burkholderiales</taxon>
        <taxon>Burkholderiaceae</taxon>
        <taxon>Burkholderia</taxon>
        <taxon>Burkholderia cepacia complex</taxon>
    </lineage>
</organism>
<dbReference type="InterPro" id="IPR003439">
    <property type="entry name" value="ABC_transporter-like_ATP-bd"/>
</dbReference>